<keyword evidence="4 7" id="KW-0479">Metal-binding</keyword>
<dbReference type="Proteomes" id="UP000825072">
    <property type="component" value="Chromosome 1"/>
</dbReference>
<evidence type="ECO:0000313" key="11">
    <source>
        <dbReference type="EMBL" id="BCY25867.1"/>
    </source>
</evidence>
<evidence type="ECO:0000256" key="3">
    <source>
        <dbReference type="ARBA" id="ARBA00022553"/>
    </source>
</evidence>
<feature type="domain" description="Alpha-D-phosphohexomutase alpha/beta/alpha" evidence="8">
    <location>
        <begin position="60"/>
        <end position="193"/>
    </location>
</feature>
<feature type="domain" description="Alpha-D-phosphohexomutase alpha/beta/alpha" evidence="9">
    <location>
        <begin position="219"/>
        <end position="317"/>
    </location>
</feature>
<comment type="similarity">
    <text evidence="2 7">Belongs to the phosphohexose mutase family.</text>
</comment>
<keyword evidence="3" id="KW-0597">Phosphoprotein</keyword>
<sequence length="558" mass="59372">MTTTRSEGPHPELVAEVQSWLDQDPDEATRAELSDLLARAQSGDDEAIAAVESAFAGPLTFGTAGLRAALGPGPSCMNRVVVQRAAAGFAAWLHAHGNTGGSVVIGFDARHNSDVFARDTAEIMAGAGFHALLADSPIPTPVTAFAIKHYGAVAGVMVTASHNPPADNGYKVYLGDGSQIVPPTDTEIAHEIEVVSEEPVSAITRGDDIELIGDELIDAYVSRAAELTKANPGVTWVYTAMHGVGTRVVRRLVEKAGLPEFIGVTEQLDPDPDFPTVVFPNPEEPGAIDLAIKLARDHDADVVIASDPDADRCAVATVIDGDWRMLTGDELGILLGDDALRRGLDGVYANSVVSSTCLNRMAKAAGREHRMTLTGFKWIGRVPGLVFGYEEAIGYCCDPSYVPDKDGITALATIMRLVGELKASGTTIAERLDEIWAAHGLHRTSQLAVRVTDISIISDSMDRLRNRPPTTLLDRPVDVCDLNDPSNGSKLPQQNAIELTGPRIHVVARPSGTEPKLKCYLEVRATAAESSADLTATKARLDADMAILREEMAQALGI</sequence>
<evidence type="ECO:0000256" key="2">
    <source>
        <dbReference type="ARBA" id="ARBA00010231"/>
    </source>
</evidence>
<keyword evidence="6" id="KW-0413">Isomerase</keyword>
<dbReference type="PRINTS" id="PR00509">
    <property type="entry name" value="PGMPMM"/>
</dbReference>
<dbReference type="CDD" id="cd05799">
    <property type="entry name" value="PGM2"/>
    <property type="match status" value="1"/>
</dbReference>
<dbReference type="GO" id="GO:0000287">
    <property type="term" value="F:magnesium ion binding"/>
    <property type="evidence" value="ECO:0007669"/>
    <property type="project" value="InterPro"/>
</dbReference>
<dbReference type="PROSITE" id="PS00710">
    <property type="entry name" value="PGM_PMM"/>
    <property type="match status" value="1"/>
</dbReference>
<dbReference type="Gene3D" id="3.30.310.50">
    <property type="entry name" value="Alpha-D-phosphohexomutase, C-terminal domain"/>
    <property type="match status" value="1"/>
</dbReference>
<evidence type="ECO:0000256" key="4">
    <source>
        <dbReference type="ARBA" id="ARBA00022723"/>
    </source>
</evidence>
<dbReference type="EMBL" id="AP024747">
    <property type="protein sequence ID" value="BCY25867.1"/>
    <property type="molecule type" value="Genomic_DNA"/>
</dbReference>
<accession>A0AAD1NVG8</accession>
<dbReference type="InterPro" id="IPR005844">
    <property type="entry name" value="A-D-PHexomutase_a/b/a-I"/>
</dbReference>
<dbReference type="AlphaFoldDB" id="A0AAD1NVG8"/>
<dbReference type="Pfam" id="PF02878">
    <property type="entry name" value="PGM_PMM_I"/>
    <property type="match status" value="1"/>
</dbReference>
<dbReference type="Pfam" id="PF02880">
    <property type="entry name" value="PGM_PMM_III"/>
    <property type="match status" value="1"/>
</dbReference>
<dbReference type="Pfam" id="PF02879">
    <property type="entry name" value="PGM_PMM_II"/>
    <property type="match status" value="1"/>
</dbReference>
<dbReference type="SUPFAM" id="SSF53738">
    <property type="entry name" value="Phosphoglucomutase, first 3 domains"/>
    <property type="match status" value="3"/>
</dbReference>
<dbReference type="InterPro" id="IPR005846">
    <property type="entry name" value="A-D-PHexomutase_a/b/a-III"/>
</dbReference>
<evidence type="ECO:0000259" key="8">
    <source>
        <dbReference type="Pfam" id="PF02878"/>
    </source>
</evidence>
<evidence type="ECO:0000256" key="5">
    <source>
        <dbReference type="ARBA" id="ARBA00022842"/>
    </source>
</evidence>
<reference evidence="11" key="1">
    <citation type="submission" date="2021-06" db="EMBL/GenBank/DDBJ databases">
        <title>Genome sequence of Cutibacterium modestum strain KB17-24694.</title>
        <authorList>
            <person name="Dekio I."/>
            <person name="Asahina A."/>
            <person name="Nishida M."/>
        </authorList>
    </citation>
    <scope>NUCLEOTIDE SEQUENCE</scope>
    <source>
        <strain evidence="11">KB17-24694</strain>
    </source>
</reference>
<keyword evidence="5 7" id="KW-0460">Magnesium</keyword>
<dbReference type="SUPFAM" id="SSF55957">
    <property type="entry name" value="Phosphoglucomutase, C-terminal domain"/>
    <property type="match status" value="1"/>
</dbReference>
<gene>
    <name evidence="11" type="ORF">KB1_18570</name>
</gene>
<protein>
    <submittedName>
        <fullName evidence="11">Phosphomannomutase</fullName>
    </submittedName>
</protein>
<name>A0AAD1NVG8_9ACTN</name>
<evidence type="ECO:0000256" key="6">
    <source>
        <dbReference type="ARBA" id="ARBA00023235"/>
    </source>
</evidence>
<dbReference type="InterPro" id="IPR016066">
    <property type="entry name" value="A-D-PHexomutase_CS"/>
</dbReference>
<dbReference type="InterPro" id="IPR016055">
    <property type="entry name" value="A-D-PHexomutase_a/b/a-I/II/III"/>
</dbReference>
<evidence type="ECO:0000313" key="12">
    <source>
        <dbReference type="Proteomes" id="UP000825072"/>
    </source>
</evidence>
<organism evidence="11 12">
    <name type="scientific">Cutibacterium modestum</name>
    <dbReference type="NCBI Taxonomy" id="2559073"/>
    <lineage>
        <taxon>Bacteria</taxon>
        <taxon>Bacillati</taxon>
        <taxon>Actinomycetota</taxon>
        <taxon>Actinomycetes</taxon>
        <taxon>Propionibacteriales</taxon>
        <taxon>Propionibacteriaceae</taxon>
        <taxon>Cutibacterium</taxon>
    </lineage>
</organism>
<dbReference type="Gene3D" id="3.40.120.10">
    <property type="entry name" value="Alpha-D-Glucose-1,6-Bisphosphate, subunit A, domain 3"/>
    <property type="match status" value="3"/>
</dbReference>
<evidence type="ECO:0000259" key="10">
    <source>
        <dbReference type="Pfam" id="PF02880"/>
    </source>
</evidence>
<dbReference type="InterPro" id="IPR005841">
    <property type="entry name" value="Alpha-D-phosphohexomutase_SF"/>
</dbReference>
<dbReference type="GO" id="GO:0005975">
    <property type="term" value="P:carbohydrate metabolic process"/>
    <property type="evidence" value="ECO:0007669"/>
    <property type="project" value="InterPro"/>
</dbReference>
<dbReference type="GeneID" id="92881086"/>
<evidence type="ECO:0000259" key="9">
    <source>
        <dbReference type="Pfam" id="PF02879"/>
    </source>
</evidence>
<evidence type="ECO:0000256" key="1">
    <source>
        <dbReference type="ARBA" id="ARBA00001946"/>
    </source>
</evidence>
<comment type="cofactor">
    <cofactor evidence="1">
        <name>Mg(2+)</name>
        <dbReference type="ChEBI" id="CHEBI:18420"/>
    </cofactor>
</comment>
<dbReference type="PANTHER" id="PTHR45745:SF1">
    <property type="entry name" value="PHOSPHOGLUCOMUTASE 2B-RELATED"/>
    <property type="match status" value="1"/>
</dbReference>
<dbReference type="PANTHER" id="PTHR45745">
    <property type="entry name" value="PHOSPHOMANNOMUTASE 45A"/>
    <property type="match status" value="1"/>
</dbReference>
<dbReference type="GO" id="GO:0008973">
    <property type="term" value="F:phosphopentomutase activity"/>
    <property type="evidence" value="ECO:0007669"/>
    <property type="project" value="TreeGrafter"/>
</dbReference>
<dbReference type="RefSeq" id="WP_002528613.1">
    <property type="nucleotide sequence ID" value="NZ_AP024747.1"/>
</dbReference>
<feature type="domain" description="Alpha-D-phosphohexomutase alpha/beta/alpha" evidence="10">
    <location>
        <begin position="328"/>
        <end position="437"/>
    </location>
</feature>
<evidence type="ECO:0000256" key="7">
    <source>
        <dbReference type="RuleBase" id="RU004326"/>
    </source>
</evidence>
<dbReference type="GO" id="GO:0006166">
    <property type="term" value="P:purine ribonucleoside salvage"/>
    <property type="evidence" value="ECO:0007669"/>
    <property type="project" value="TreeGrafter"/>
</dbReference>
<dbReference type="InterPro" id="IPR036900">
    <property type="entry name" value="A-D-PHexomutase_C_sf"/>
</dbReference>
<proteinExistence type="inferred from homology"/>
<dbReference type="InterPro" id="IPR005845">
    <property type="entry name" value="A-D-PHexomutase_a/b/a-II"/>
</dbReference>